<comment type="caution">
    <text evidence="1">The sequence shown here is derived from an EMBL/GenBank/DDBJ whole genome shotgun (WGS) entry which is preliminary data.</text>
</comment>
<reference evidence="2" key="1">
    <citation type="journal article" date="2024" name="Proc. Natl. Acad. Sci. U.S.A.">
        <title>Extraordinary preservation of gene collinearity over three hundred million years revealed in homosporous lycophytes.</title>
        <authorList>
            <person name="Li C."/>
            <person name="Wickell D."/>
            <person name="Kuo L.Y."/>
            <person name="Chen X."/>
            <person name="Nie B."/>
            <person name="Liao X."/>
            <person name="Peng D."/>
            <person name="Ji J."/>
            <person name="Jenkins J."/>
            <person name="Williams M."/>
            <person name="Shu S."/>
            <person name="Plott C."/>
            <person name="Barry K."/>
            <person name="Rajasekar S."/>
            <person name="Grimwood J."/>
            <person name="Han X."/>
            <person name="Sun S."/>
            <person name="Hou Z."/>
            <person name="He W."/>
            <person name="Dai G."/>
            <person name="Sun C."/>
            <person name="Schmutz J."/>
            <person name="Leebens-Mack J.H."/>
            <person name="Li F.W."/>
            <person name="Wang L."/>
        </authorList>
    </citation>
    <scope>NUCLEOTIDE SEQUENCE [LARGE SCALE GENOMIC DNA]</scope>
    <source>
        <strain evidence="2">cv. PW_Plant_1</strain>
    </source>
</reference>
<sequence length="198" mass="20996">MPVPLAPYPPQSAIPMQPPQGSQSQLYCSGCRTLLVYPHGATNVRCALCNCVTAVPPHGGTEMAQLICGGCRTMLMYLRGATTVQCTCCHTVNLAMDANQMAYVNCGGCNTTLAYGYGAHSVRCAVCQFVTSIPQMSSMSTHLPMQRPPFVPRPQAPPVPVPSPRPQTQTVVVENPMTLDESGKLVSNVAVGVTTGKK</sequence>
<evidence type="ECO:0000313" key="1">
    <source>
        <dbReference type="EMBL" id="KAJ7550419.1"/>
    </source>
</evidence>
<gene>
    <name evidence="1" type="ORF">O6H91_07G099900</name>
</gene>
<evidence type="ECO:0000313" key="2">
    <source>
        <dbReference type="Proteomes" id="UP001162992"/>
    </source>
</evidence>
<organism evidence="1 2">
    <name type="scientific">Diphasiastrum complanatum</name>
    <name type="common">Issler's clubmoss</name>
    <name type="synonym">Lycopodium complanatum</name>
    <dbReference type="NCBI Taxonomy" id="34168"/>
    <lineage>
        <taxon>Eukaryota</taxon>
        <taxon>Viridiplantae</taxon>
        <taxon>Streptophyta</taxon>
        <taxon>Embryophyta</taxon>
        <taxon>Tracheophyta</taxon>
        <taxon>Lycopodiopsida</taxon>
        <taxon>Lycopodiales</taxon>
        <taxon>Lycopodiaceae</taxon>
        <taxon>Lycopodioideae</taxon>
        <taxon>Diphasiastrum</taxon>
    </lineage>
</organism>
<name>A0ACC2D8C7_DIPCM</name>
<protein>
    <submittedName>
        <fullName evidence="1">Uncharacterized protein</fullName>
    </submittedName>
</protein>
<keyword evidence="2" id="KW-1185">Reference proteome</keyword>
<dbReference type="Proteomes" id="UP001162992">
    <property type="component" value="Chromosome 7"/>
</dbReference>
<accession>A0ACC2D8C7</accession>
<dbReference type="EMBL" id="CM055098">
    <property type="protein sequence ID" value="KAJ7550419.1"/>
    <property type="molecule type" value="Genomic_DNA"/>
</dbReference>
<proteinExistence type="predicted"/>